<reference evidence="5 6" key="1">
    <citation type="submission" date="2019-02" db="EMBL/GenBank/DDBJ databases">
        <title>Bacterial novel species Emticicia sp. 17J42-9 isolated from soil.</title>
        <authorList>
            <person name="Jung H.-Y."/>
        </authorList>
    </citation>
    <scope>NUCLEOTIDE SEQUENCE [LARGE SCALE GENOMIC DNA]</scope>
    <source>
        <strain evidence="5 6">17J42-9</strain>
    </source>
</reference>
<evidence type="ECO:0000256" key="2">
    <source>
        <dbReference type="ARBA" id="ARBA00023125"/>
    </source>
</evidence>
<keyword evidence="2" id="KW-0238">DNA-binding</keyword>
<dbReference type="Pfam" id="PF02311">
    <property type="entry name" value="AraC_binding"/>
    <property type="match status" value="1"/>
</dbReference>
<dbReference type="Pfam" id="PF12833">
    <property type="entry name" value="HTH_18"/>
    <property type="match status" value="1"/>
</dbReference>
<gene>
    <name evidence="5" type="ORF">EWM59_08925</name>
</gene>
<dbReference type="InterPro" id="IPR018060">
    <property type="entry name" value="HTH_AraC"/>
</dbReference>
<feature type="domain" description="HTH araC/xylS-type" evidence="4">
    <location>
        <begin position="181"/>
        <end position="278"/>
    </location>
</feature>
<dbReference type="PROSITE" id="PS00041">
    <property type="entry name" value="HTH_ARAC_FAMILY_1"/>
    <property type="match status" value="1"/>
</dbReference>
<dbReference type="PRINTS" id="PR00032">
    <property type="entry name" value="HTHARAC"/>
</dbReference>
<dbReference type="Gene3D" id="1.10.10.60">
    <property type="entry name" value="Homeodomain-like"/>
    <property type="match status" value="2"/>
</dbReference>
<dbReference type="SUPFAM" id="SSF51182">
    <property type="entry name" value="RmlC-like cupins"/>
    <property type="match status" value="1"/>
</dbReference>
<evidence type="ECO:0000256" key="1">
    <source>
        <dbReference type="ARBA" id="ARBA00023015"/>
    </source>
</evidence>
<dbReference type="EMBL" id="SEWF01000010">
    <property type="protein sequence ID" value="RYU96010.1"/>
    <property type="molecule type" value="Genomic_DNA"/>
</dbReference>
<dbReference type="GO" id="GO:0003700">
    <property type="term" value="F:DNA-binding transcription factor activity"/>
    <property type="evidence" value="ECO:0007669"/>
    <property type="project" value="InterPro"/>
</dbReference>
<dbReference type="InterPro" id="IPR009057">
    <property type="entry name" value="Homeodomain-like_sf"/>
</dbReference>
<dbReference type="PROSITE" id="PS01124">
    <property type="entry name" value="HTH_ARAC_FAMILY_2"/>
    <property type="match status" value="1"/>
</dbReference>
<accession>A0A4V1ZDF8</accession>
<dbReference type="Gene3D" id="2.60.120.10">
    <property type="entry name" value="Jelly Rolls"/>
    <property type="match status" value="1"/>
</dbReference>
<comment type="caution">
    <text evidence="5">The sequence shown here is derived from an EMBL/GenBank/DDBJ whole genome shotgun (WGS) entry which is preliminary data.</text>
</comment>
<dbReference type="SUPFAM" id="SSF46689">
    <property type="entry name" value="Homeodomain-like"/>
    <property type="match status" value="2"/>
</dbReference>
<dbReference type="InterPro" id="IPR014710">
    <property type="entry name" value="RmlC-like_jellyroll"/>
</dbReference>
<dbReference type="InterPro" id="IPR018062">
    <property type="entry name" value="HTH_AraC-typ_CS"/>
</dbReference>
<proteinExistence type="predicted"/>
<dbReference type="InterPro" id="IPR011051">
    <property type="entry name" value="RmlC_Cupin_sf"/>
</dbReference>
<dbReference type="SMART" id="SM00342">
    <property type="entry name" value="HTH_ARAC"/>
    <property type="match status" value="1"/>
</dbReference>
<dbReference type="RefSeq" id="WP_130020617.1">
    <property type="nucleotide sequence ID" value="NZ_SEWF01000010.1"/>
</dbReference>
<evidence type="ECO:0000313" key="6">
    <source>
        <dbReference type="Proteomes" id="UP000293162"/>
    </source>
</evidence>
<organism evidence="5 6">
    <name type="scientific">Emticicia agri</name>
    <dbReference type="NCBI Taxonomy" id="2492393"/>
    <lineage>
        <taxon>Bacteria</taxon>
        <taxon>Pseudomonadati</taxon>
        <taxon>Bacteroidota</taxon>
        <taxon>Cytophagia</taxon>
        <taxon>Cytophagales</taxon>
        <taxon>Leadbetterellaceae</taxon>
        <taxon>Emticicia</taxon>
    </lineage>
</organism>
<evidence type="ECO:0000256" key="3">
    <source>
        <dbReference type="ARBA" id="ARBA00023163"/>
    </source>
</evidence>
<name>A0A4V1ZDF8_9BACT</name>
<evidence type="ECO:0000313" key="5">
    <source>
        <dbReference type="EMBL" id="RYU96010.1"/>
    </source>
</evidence>
<dbReference type="OrthoDB" id="792101at2"/>
<dbReference type="GO" id="GO:0043565">
    <property type="term" value="F:sequence-specific DNA binding"/>
    <property type="evidence" value="ECO:0007669"/>
    <property type="project" value="InterPro"/>
</dbReference>
<protein>
    <submittedName>
        <fullName evidence="5">AraC family transcriptional regulator</fullName>
    </submittedName>
</protein>
<evidence type="ECO:0000259" key="4">
    <source>
        <dbReference type="PROSITE" id="PS01124"/>
    </source>
</evidence>
<dbReference type="PANTHER" id="PTHR43280">
    <property type="entry name" value="ARAC-FAMILY TRANSCRIPTIONAL REGULATOR"/>
    <property type="match status" value="1"/>
</dbReference>
<dbReference type="AlphaFoldDB" id="A0A4V1ZDF8"/>
<keyword evidence="3" id="KW-0804">Transcription</keyword>
<dbReference type="Proteomes" id="UP000293162">
    <property type="component" value="Unassembled WGS sequence"/>
</dbReference>
<keyword evidence="6" id="KW-1185">Reference proteome</keyword>
<dbReference type="InterPro" id="IPR020449">
    <property type="entry name" value="Tscrpt_reg_AraC-type_HTH"/>
</dbReference>
<dbReference type="PANTHER" id="PTHR43280:SF27">
    <property type="entry name" value="TRANSCRIPTIONAL REGULATOR MTLR"/>
    <property type="match status" value="1"/>
</dbReference>
<dbReference type="InterPro" id="IPR003313">
    <property type="entry name" value="AraC-bd"/>
</dbReference>
<keyword evidence="1" id="KW-0805">Transcription regulation</keyword>
<sequence>MKVEYEKISPDTGSSFRLIHWKSQNDRFFWHYHPEYEIVFVRKGSGKLHIGQHLTNYEEGELVFIGPNLPHTGFGYGVIGEHEEIVVQLREDFLGESFLYTPEMQQIRHLFEKAKQGLSFHGKTKKSVAAKLQKMLNLSHFERLVELLNIFQALATTTEYSALNAPEMLFDFSHKDENRINKVYEYVEHHYREPIDTQVVADLVSLTVPSFCRYFKKITHITYTDFVNEYRINQACRLLFENLSIADICFEVGFNNISHFNKTFKQLKGKSPREYRLSLIK</sequence>